<comment type="caution">
    <text evidence="1">The sequence shown here is derived from an EMBL/GenBank/DDBJ whole genome shotgun (WGS) entry which is preliminary data.</text>
</comment>
<dbReference type="Proteomes" id="UP001238603">
    <property type="component" value="Unassembled WGS sequence"/>
</dbReference>
<protein>
    <submittedName>
        <fullName evidence="1">Uncharacterized protein</fullName>
    </submittedName>
</protein>
<accession>A0ABT7LJN5</accession>
<dbReference type="EMBL" id="JASVDS010000002">
    <property type="protein sequence ID" value="MDL5032410.1"/>
    <property type="molecule type" value="Genomic_DNA"/>
</dbReference>
<dbReference type="RefSeq" id="WP_285982483.1">
    <property type="nucleotide sequence ID" value="NZ_JASVDS010000002.1"/>
</dbReference>
<name>A0ABT7LJN5_9BURK</name>
<keyword evidence="2" id="KW-1185">Reference proteome</keyword>
<proteinExistence type="predicted"/>
<organism evidence="1 2">
    <name type="scientific">Roseateles subflavus</name>
    <dbReference type="NCBI Taxonomy" id="3053353"/>
    <lineage>
        <taxon>Bacteria</taxon>
        <taxon>Pseudomonadati</taxon>
        <taxon>Pseudomonadota</taxon>
        <taxon>Betaproteobacteria</taxon>
        <taxon>Burkholderiales</taxon>
        <taxon>Sphaerotilaceae</taxon>
        <taxon>Roseateles</taxon>
    </lineage>
</organism>
<gene>
    <name evidence="1" type="ORF">QRD43_10900</name>
</gene>
<reference evidence="1 2" key="1">
    <citation type="submission" date="2023-06" db="EMBL/GenBank/DDBJ databases">
        <title>Pelomonas sp. APW6 16S ribosomal RNA gene genome sequencing and assembly.</title>
        <authorList>
            <person name="Woo H."/>
        </authorList>
    </citation>
    <scope>NUCLEOTIDE SEQUENCE [LARGE SCALE GENOMIC DNA]</scope>
    <source>
        <strain evidence="1 2">APW6</strain>
    </source>
</reference>
<evidence type="ECO:0000313" key="2">
    <source>
        <dbReference type="Proteomes" id="UP001238603"/>
    </source>
</evidence>
<sequence length="151" mass="16105">MSSIQIHLGHAPFVLGASREQLRAAAGEPDSVEVLAAEEGQEAMEHWYFAEAGVGASFFEADGWRLGELEFSDGRWTLGDEAVIGCPVDRLPGLVKGLKLGRLKGAQAVEGGGRCHECPDAGVAFWEAGGVIASFSIFPAYEDDGETVRWP</sequence>
<evidence type="ECO:0000313" key="1">
    <source>
        <dbReference type="EMBL" id="MDL5032410.1"/>
    </source>
</evidence>